<dbReference type="Pfam" id="PF00061">
    <property type="entry name" value="Lipocalin"/>
    <property type="match status" value="1"/>
</dbReference>
<accession>A0A8B6FCL4</accession>
<keyword evidence="2" id="KW-0446">Lipid-binding</keyword>
<organism evidence="4 5">
    <name type="scientific">Mytilus galloprovincialis</name>
    <name type="common">Mediterranean mussel</name>
    <dbReference type="NCBI Taxonomy" id="29158"/>
    <lineage>
        <taxon>Eukaryota</taxon>
        <taxon>Metazoa</taxon>
        <taxon>Spiralia</taxon>
        <taxon>Lophotrochozoa</taxon>
        <taxon>Mollusca</taxon>
        <taxon>Bivalvia</taxon>
        <taxon>Autobranchia</taxon>
        <taxon>Pteriomorphia</taxon>
        <taxon>Mytilida</taxon>
        <taxon>Mytiloidea</taxon>
        <taxon>Mytilidae</taxon>
        <taxon>Mytilinae</taxon>
        <taxon>Mytilus</taxon>
    </lineage>
</organism>
<protein>
    <recommendedName>
        <fullName evidence="3">Lipocalin/cytosolic fatty-acid binding domain-containing protein</fullName>
    </recommendedName>
</protein>
<feature type="domain" description="Lipocalin/cytosolic fatty-acid binding" evidence="3">
    <location>
        <begin position="5"/>
        <end position="120"/>
    </location>
</feature>
<comment type="caution">
    <text evidence="4">The sequence shown here is derived from an EMBL/GenBank/DDBJ whole genome shotgun (WGS) entry which is preliminary data.</text>
</comment>
<evidence type="ECO:0000313" key="5">
    <source>
        <dbReference type="Proteomes" id="UP000596742"/>
    </source>
</evidence>
<dbReference type="Gene3D" id="2.40.128.20">
    <property type="match status" value="1"/>
</dbReference>
<dbReference type="PANTHER" id="PTHR11955">
    <property type="entry name" value="FATTY ACID BINDING PROTEIN"/>
    <property type="match status" value="1"/>
</dbReference>
<evidence type="ECO:0000256" key="1">
    <source>
        <dbReference type="ARBA" id="ARBA00008390"/>
    </source>
</evidence>
<gene>
    <name evidence="4" type="ORF">MGAL_10B060084</name>
</gene>
<dbReference type="CDD" id="cd00742">
    <property type="entry name" value="FABP"/>
    <property type="match status" value="1"/>
</dbReference>
<reference evidence="4" key="1">
    <citation type="submission" date="2018-11" db="EMBL/GenBank/DDBJ databases">
        <authorList>
            <person name="Alioto T."/>
            <person name="Alioto T."/>
        </authorList>
    </citation>
    <scope>NUCLEOTIDE SEQUENCE</scope>
</reference>
<dbReference type="OrthoDB" id="412780at2759"/>
<dbReference type="Proteomes" id="UP000596742">
    <property type="component" value="Unassembled WGS sequence"/>
</dbReference>
<proteinExistence type="inferred from homology"/>
<dbReference type="AlphaFoldDB" id="A0A8B6FCL4"/>
<dbReference type="InterPro" id="IPR000463">
    <property type="entry name" value="Fatty_acid-bd"/>
</dbReference>
<dbReference type="GO" id="GO:0008289">
    <property type="term" value="F:lipid binding"/>
    <property type="evidence" value="ECO:0007669"/>
    <property type="project" value="UniProtKB-KW"/>
</dbReference>
<keyword evidence="5" id="KW-1185">Reference proteome</keyword>
<dbReference type="InterPro" id="IPR012674">
    <property type="entry name" value="Calycin"/>
</dbReference>
<sequence>MSQFQGKWKVVSEENLDELFMAFGVDSEMRSKTKEGLIKPTQEITVNANEYRVKTIVGHLSTEVTFKLGVEFPSSSMDGKKIMVRYNLDGNKLIEVQKYDNQEATVTREVIGNQLVTGEVSKTNSSCHSLGKQDLLL</sequence>
<dbReference type="InterPro" id="IPR000566">
    <property type="entry name" value="Lipocln_cytosolic_FA-bd_dom"/>
</dbReference>
<evidence type="ECO:0000313" key="4">
    <source>
        <dbReference type="EMBL" id="VDI47748.1"/>
    </source>
</evidence>
<dbReference type="EMBL" id="UYJE01006654">
    <property type="protein sequence ID" value="VDI47748.1"/>
    <property type="molecule type" value="Genomic_DNA"/>
</dbReference>
<evidence type="ECO:0000256" key="2">
    <source>
        <dbReference type="ARBA" id="ARBA00023121"/>
    </source>
</evidence>
<evidence type="ECO:0000259" key="3">
    <source>
        <dbReference type="Pfam" id="PF00061"/>
    </source>
</evidence>
<comment type="similarity">
    <text evidence="1">Belongs to the calycin superfamily. Fatty-acid binding protein (FABP) family.</text>
</comment>
<dbReference type="InterPro" id="IPR031259">
    <property type="entry name" value="ILBP"/>
</dbReference>
<name>A0A8B6FCL4_MYTGA</name>
<dbReference type="PRINTS" id="PR00178">
    <property type="entry name" value="FATTYACIDBP"/>
</dbReference>
<dbReference type="SUPFAM" id="SSF50814">
    <property type="entry name" value="Lipocalins"/>
    <property type="match status" value="1"/>
</dbReference>